<keyword evidence="13" id="KW-0472">Membrane</keyword>
<sequence>MITLLLIGFGILSLYVYCKIKFKFAEKIPCVEPLHPIFGNGLEFAQKNSYEIFKSLTRAYKDNKRIFKLCFGPIPVICPTHPDLIQKIMTEQASMDKPFVYDFMRKNSYEIFKSLTRAYKDNKRIFKLCFGPIPVICPTHPDLIQKIMTEQASMDKPFVYDFMRVDHGLLTAQYDEWRVHRKALNPTFNTRILNSFIPIFTDCVGKMIANMERHVGDEKPINMLEFTSPCTLEMICRTSLGGKVLEREGKQEFIEGLEIILHNVGLRMFNANLYPDFVYKNTRFYRAEMEARKICYAFTDKVIREKRAKFEERLRSTVDSNNNGTMADENGNVVFGEEEDDMLNYKKPQIFVDQLLTIPNDGKPFTHEEITDHIYTMIAAGNETSATQAAHACLLLAMHPEIQDRAAAEVRELLADDVEYTHEILKSMEYLERVIKESQRLCPVAAVYGRKTIGTIQLDEYVIPKGFILLLNVFALHRQKEYWGPNPDRFDPDHFLPERVKARHPYAYLPFSGGPRGCIGSRYAMMSLKIMLSQILKNYRLTTDIPYEKMDFKFKLQSYAKISPKVISLQQVLYKELQALEKSAFITHPHHSTPHESASSQLRTVFHEFEHQNQESITAILRVLALVDHTLENTIQDCEKVFHLPSLESENVLFREVTLPLLIHVETLCQRIAEQDLSAIELTMEMVEREASLYRLRLDDTKQNMRTVLDELDSNLESISLSSKVDSLYEEIELMNRTISVSTMAATGRFLERPQYIVDTLVQLEDTNSDHRLVETALSFMKFLQNETALLAEDLSEQLDSWFNQTASMIGVVADEVQYIPRDLMESPIESFLRKESSLQCLAEYSNQKVVEKMTHGLESILQCFSITTNTERSFVMANQLLNETGDEVGRILEDILHCHQSTKRDGYDADDYGEIANCFEMSNSILEAMEDYIDSKMDEIFFHVQLAMHLNELKMETLNERTIIVKITFILSIAYRDPIQLRLPVLKGMNA</sequence>
<keyword evidence="12" id="KW-0503">Monooxygenase</keyword>
<dbReference type="STRING" id="30069.A0A182XWK9"/>
<evidence type="ECO:0000256" key="7">
    <source>
        <dbReference type="ARBA" id="ARBA00022723"/>
    </source>
</evidence>
<organism evidence="15 16">
    <name type="scientific">Anopheles stephensi</name>
    <name type="common">Indo-Pakistan malaria mosquito</name>
    <dbReference type="NCBI Taxonomy" id="30069"/>
    <lineage>
        <taxon>Eukaryota</taxon>
        <taxon>Metazoa</taxon>
        <taxon>Ecdysozoa</taxon>
        <taxon>Arthropoda</taxon>
        <taxon>Hexapoda</taxon>
        <taxon>Insecta</taxon>
        <taxon>Pterygota</taxon>
        <taxon>Neoptera</taxon>
        <taxon>Endopterygota</taxon>
        <taxon>Diptera</taxon>
        <taxon>Nematocera</taxon>
        <taxon>Culicoidea</taxon>
        <taxon>Culicidae</taxon>
        <taxon>Anophelinae</taxon>
        <taxon>Anopheles</taxon>
    </lineage>
</organism>
<name>A0A182XWK9_ANOST</name>
<dbReference type="SUPFAM" id="SSF48264">
    <property type="entry name" value="Cytochrome P450"/>
    <property type="match status" value="2"/>
</dbReference>
<evidence type="ECO:0000256" key="10">
    <source>
        <dbReference type="ARBA" id="ARBA00023002"/>
    </source>
</evidence>
<evidence type="ECO:0000256" key="6">
    <source>
        <dbReference type="ARBA" id="ARBA00022617"/>
    </source>
</evidence>
<comment type="cofactor">
    <cofactor evidence="1 14">
        <name>heme</name>
        <dbReference type="ChEBI" id="CHEBI:30413"/>
    </cofactor>
</comment>
<keyword evidence="16" id="KW-1185">Reference proteome</keyword>
<evidence type="ECO:0000256" key="4">
    <source>
        <dbReference type="ARBA" id="ARBA00004406"/>
    </source>
</evidence>
<keyword evidence="7 14" id="KW-0479">Metal-binding</keyword>
<evidence type="ECO:0000256" key="8">
    <source>
        <dbReference type="ARBA" id="ARBA00022824"/>
    </source>
</evidence>
<dbReference type="GO" id="GO:0004497">
    <property type="term" value="F:monooxygenase activity"/>
    <property type="evidence" value="ECO:0007669"/>
    <property type="project" value="UniProtKB-KW"/>
</dbReference>
<dbReference type="VEuPathDB" id="VectorBase:ASTEI00595"/>
<dbReference type="InterPro" id="IPR036396">
    <property type="entry name" value="Cyt_P450_sf"/>
</dbReference>
<evidence type="ECO:0000256" key="9">
    <source>
        <dbReference type="ARBA" id="ARBA00022848"/>
    </source>
</evidence>
<dbReference type="GO" id="GO:0020037">
    <property type="term" value="F:heme binding"/>
    <property type="evidence" value="ECO:0007669"/>
    <property type="project" value="InterPro"/>
</dbReference>
<keyword evidence="6 14" id="KW-0349">Heme</keyword>
<evidence type="ECO:0000313" key="16">
    <source>
        <dbReference type="Proteomes" id="UP000076408"/>
    </source>
</evidence>
<dbReference type="PRINTS" id="PR00463">
    <property type="entry name" value="EP450I"/>
</dbReference>
<dbReference type="GO" id="GO:0005789">
    <property type="term" value="C:endoplasmic reticulum membrane"/>
    <property type="evidence" value="ECO:0007669"/>
    <property type="project" value="UniProtKB-SubCell"/>
</dbReference>
<dbReference type="Proteomes" id="UP000076408">
    <property type="component" value="Unassembled WGS sequence"/>
</dbReference>
<dbReference type="InterPro" id="IPR001128">
    <property type="entry name" value="Cyt_P450"/>
</dbReference>
<evidence type="ECO:0000256" key="1">
    <source>
        <dbReference type="ARBA" id="ARBA00001971"/>
    </source>
</evidence>
<dbReference type="InterPro" id="IPR017972">
    <property type="entry name" value="Cyt_P450_CS"/>
</dbReference>
<keyword evidence="8" id="KW-0256">Endoplasmic reticulum</keyword>
<dbReference type="Pfam" id="PF00067">
    <property type="entry name" value="p450"/>
    <property type="match status" value="1"/>
</dbReference>
<evidence type="ECO:0000256" key="5">
    <source>
        <dbReference type="ARBA" id="ARBA00010617"/>
    </source>
</evidence>
<dbReference type="CDD" id="cd11057">
    <property type="entry name" value="CYP313-like"/>
    <property type="match status" value="1"/>
</dbReference>
<comment type="similarity">
    <text evidence="5">Belongs to the cytochrome P450 family.</text>
</comment>
<dbReference type="PANTHER" id="PTHR24291">
    <property type="entry name" value="CYTOCHROME P450 FAMILY 4"/>
    <property type="match status" value="1"/>
</dbReference>
<dbReference type="AlphaFoldDB" id="A0A182XWK9"/>
<dbReference type="Gene3D" id="1.10.630.10">
    <property type="entry name" value="Cytochrome P450"/>
    <property type="match status" value="2"/>
</dbReference>
<dbReference type="GO" id="GO:0005506">
    <property type="term" value="F:iron ion binding"/>
    <property type="evidence" value="ECO:0007669"/>
    <property type="project" value="InterPro"/>
</dbReference>
<reference evidence="16" key="1">
    <citation type="journal article" date="2014" name="Genome Biol.">
        <title>Genome analysis of a major urban malaria vector mosquito, Anopheles stephensi.</title>
        <authorList>
            <person name="Jiang X."/>
            <person name="Peery A."/>
            <person name="Hall A.B."/>
            <person name="Sharma A."/>
            <person name="Chen X.G."/>
            <person name="Waterhouse R.M."/>
            <person name="Komissarov A."/>
            <person name="Riehle M.M."/>
            <person name="Shouche Y."/>
            <person name="Sharakhova M.V."/>
            <person name="Lawson D."/>
            <person name="Pakpour N."/>
            <person name="Arensburger P."/>
            <person name="Davidson V.L."/>
            <person name="Eiglmeier K."/>
            <person name="Emrich S."/>
            <person name="George P."/>
            <person name="Kennedy R.C."/>
            <person name="Mane S.P."/>
            <person name="Maslen G."/>
            <person name="Oringanje C."/>
            <person name="Qi Y."/>
            <person name="Settlage R."/>
            <person name="Tojo M."/>
            <person name="Tubio J.M."/>
            <person name="Unger M.F."/>
            <person name="Wang B."/>
            <person name="Vernick K.D."/>
            <person name="Ribeiro J.M."/>
            <person name="James A.A."/>
            <person name="Michel K."/>
            <person name="Riehle M.A."/>
            <person name="Luckhart S."/>
            <person name="Sharakhov I.V."/>
            <person name="Tu Z."/>
        </authorList>
    </citation>
    <scope>NUCLEOTIDE SEQUENCE [LARGE SCALE GENOMIC DNA]</scope>
    <source>
        <strain evidence="16">Indian</strain>
    </source>
</reference>
<protein>
    <submittedName>
        <fullName evidence="15">Uncharacterized protein</fullName>
    </submittedName>
</protein>
<dbReference type="FunFam" id="1.10.630.10:FF:000035">
    <property type="entry name" value="CYtochrome P450 family"/>
    <property type="match status" value="1"/>
</dbReference>
<dbReference type="InterPro" id="IPR002401">
    <property type="entry name" value="Cyt_P450_E_grp-I"/>
</dbReference>
<dbReference type="InterPro" id="IPR050196">
    <property type="entry name" value="Cytochrome_P450_Monoox"/>
</dbReference>
<keyword evidence="10" id="KW-0560">Oxidoreductase</keyword>
<dbReference type="VEuPathDB" id="VectorBase:ASTEI20_041397"/>
<accession>A0A182XWK9</accession>
<evidence type="ECO:0000256" key="11">
    <source>
        <dbReference type="ARBA" id="ARBA00023004"/>
    </source>
</evidence>
<dbReference type="PROSITE" id="PS00086">
    <property type="entry name" value="CYTOCHROME_P450"/>
    <property type="match status" value="1"/>
</dbReference>
<dbReference type="GO" id="GO:0016705">
    <property type="term" value="F:oxidoreductase activity, acting on paired donors, with incorporation or reduction of molecular oxygen"/>
    <property type="evidence" value="ECO:0007669"/>
    <property type="project" value="InterPro"/>
</dbReference>
<evidence type="ECO:0000256" key="13">
    <source>
        <dbReference type="ARBA" id="ARBA00023136"/>
    </source>
</evidence>
<keyword evidence="11 14" id="KW-0408">Iron</keyword>
<dbReference type="PANTHER" id="PTHR24291:SF189">
    <property type="entry name" value="CYTOCHROME P450 4C3-RELATED"/>
    <property type="match status" value="1"/>
</dbReference>
<dbReference type="VEuPathDB" id="VectorBase:ASTE015939"/>
<evidence type="ECO:0000256" key="2">
    <source>
        <dbReference type="ARBA" id="ARBA00003690"/>
    </source>
</evidence>
<dbReference type="PRINTS" id="PR00385">
    <property type="entry name" value="P450"/>
</dbReference>
<evidence type="ECO:0000256" key="12">
    <source>
        <dbReference type="ARBA" id="ARBA00023033"/>
    </source>
</evidence>
<evidence type="ECO:0000256" key="14">
    <source>
        <dbReference type="PIRSR" id="PIRSR602401-1"/>
    </source>
</evidence>
<dbReference type="EnsemblMetazoa" id="ASTEI00595-RA">
    <property type="protein sequence ID" value="ASTEI00595-PA"/>
    <property type="gene ID" value="ASTEI00595"/>
</dbReference>
<comment type="function">
    <text evidence="2">May be involved in the metabolism of insect hormones and in the breakdown of synthetic insecticides.</text>
</comment>
<comment type="subcellular location">
    <subcellularLocation>
        <location evidence="4">Endoplasmic reticulum membrane</location>
        <topology evidence="4">Peripheral membrane protein</topology>
    </subcellularLocation>
    <subcellularLocation>
        <location evidence="3">Microsome membrane</location>
        <topology evidence="3">Peripheral membrane protein</topology>
    </subcellularLocation>
</comment>
<feature type="binding site" description="axial binding residue" evidence="14">
    <location>
        <position position="518"/>
    </location>
    <ligand>
        <name>heme</name>
        <dbReference type="ChEBI" id="CHEBI:30413"/>
    </ligand>
    <ligandPart>
        <name>Fe</name>
        <dbReference type="ChEBI" id="CHEBI:18248"/>
    </ligandPart>
</feature>
<evidence type="ECO:0000313" key="15">
    <source>
        <dbReference type="EnsemblMetazoa" id="ASTEI00595-PA"/>
    </source>
</evidence>
<proteinExistence type="inferred from homology"/>
<reference evidence="15" key="2">
    <citation type="submission" date="2020-05" db="UniProtKB">
        <authorList>
            <consortium name="EnsemblMetazoa"/>
        </authorList>
    </citation>
    <scope>IDENTIFICATION</scope>
    <source>
        <strain evidence="15">Indian</strain>
    </source>
</reference>
<evidence type="ECO:0000256" key="3">
    <source>
        <dbReference type="ARBA" id="ARBA00004174"/>
    </source>
</evidence>
<keyword evidence="9" id="KW-0492">Microsome</keyword>